<reference evidence="2 3" key="1">
    <citation type="submission" date="2017-08" db="EMBL/GenBank/DDBJ databases">
        <title>Virgibacillus indicus sp. nov. and Virgibacillus profoundi sp. nov, two moderately halophilic bacteria isolated from marine sediment by using the Microfluidic Streak Plate.</title>
        <authorList>
            <person name="Xu B."/>
            <person name="Hu B."/>
            <person name="Wang J."/>
            <person name="Zhu Y."/>
            <person name="Huang L."/>
            <person name="Du W."/>
            <person name="Huang Y."/>
        </authorList>
    </citation>
    <scope>NUCLEOTIDE SEQUENCE [LARGE SCALE GENOMIC DNA]</scope>
    <source>
        <strain evidence="2 3">IO3-P3-H5</strain>
    </source>
</reference>
<organism evidence="2 3">
    <name type="scientific">Virgibacillus profundi</name>
    <dbReference type="NCBI Taxonomy" id="2024555"/>
    <lineage>
        <taxon>Bacteria</taxon>
        <taxon>Bacillati</taxon>
        <taxon>Bacillota</taxon>
        <taxon>Bacilli</taxon>
        <taxon>Bacillales</taxon>
        <taxon>Bacillaceae</taxon>
        <taxon>Virgibacillus</taxon>
    </lineage>
</organism>
<gene>
    <name evidence="2" type="ORF">CIL05_05565</name>
</gene>
<evidence type="ECO:0000313" key="2">
    <source>
        <dbReference type="EMBL" id="PAV30569.1"/>
    </source>
</evidence>
<dbReference type="AlphaFoldDB" id="A0A2A2IFM0"/>
<keyword evidence="3" id="KW-1185">Reference proteome</keyword>
<dbReference type="OrthoDB" id="87299at2"/>
<protein>
    <recommendedName>
        <fullName evidence="1">N-acetyltransferase domain-containing protein</fullName>
    </recommendedName>
</protein>
<sequence>MRAIIHLRGRSGLSCRVLEKEKFLASNILKNNNLKRSMLMFKLSSGKDIAIKDAANFIAELNQKKEHHIGFCGKDEQEISNSLHEDFEDISYEDCFIGITVNEKLIGLIGADIDLDDGSAEILGPFVEEPQGVDVALNMWEELLALLPSSVKHFILFPNVQNQLVSKFAEKLQFEQKTDQYILTMSESQLPNQYVQHGELLEEDHEAFKSLHDYAFPKTYYDGQEIVERLNENQKVFVMKEAGSLAGYAYVEADPEFGDASIEFIAVNPEQRGKGYGKKLLTTVVDWLFSFDTINTITLCVADDNTGAINLYQSAGFKVEHRLHYFTKEEGS</sequence>
<name>A0A2A2IFM0_9BACI</name>
<dbReference type="InterPro" id="IPR016181">
    <property type="entry name" value="Acyl_CoA_acyltransferase"/>
</dbReference>
<dbReference type="InterPro" id="IPR000182">
    <property type="entry name" value="GNAT_dom"/>
</dbReference>
<dbReference type="InterPro" id="IPR050276">
    <property type="entry name" value="MshD_Acetyltransferase"/>
</dbReference>
<feature type="domain" description="N-acetyltransferase" evidence="1">
    <location>
        <begin position="195"/>
        <end position="332"/>
    </location>
</feature>
<dbReference type="Gene3D" id="3.40.630.30">
    <property type="match status" value="1"/>
</dbReference>
<dbReference type="PANTHER" id="PTHR43617">
    <property type="entry name" value="L-AMINO ACID N-ACETYLTRANSFERASE"/>
    <property type="match status" value="1"/>
</dbReference>
<dbReference type="Proteomes" id="UP000218887">
    <property type="component" value="Unassembled WGS sequence"/>
</dbReference>
<dbReference type="GO" id="GO:0016747">
    <property type="term" value="F:acyltransferase activity, transferring groups other than amino-acyl groups"/>
    <property type="evidence" value="ECO:0007669"/>
    <property type="project" value="InterPro"/>
</dbReference>
<proteinExistence type="predicted"/>
<dbReference type="EMBL" id="NPOA01000003">
    <property type="protein sequence ID" value="PAV30569.1"/>
    <property type="molecule type" value="Genomic_DNA"/>
</dbReference>
<comment type="caution">
    <text evidence="2">The sequence shown here is derived from an EMBL/GenBank/DDBJ whole genome shotgun (WGS) entry which is preliminary data.</text>
</comment>
<evidence type="ECO:0000313" key="3">
    <source>
        <dbReference type="Proteomes" id="UP000218887"/>
    </source>
</evidence>
<dbReference type="PROSITE" id="PS51186">
    <property type="entry name" value="GNAT"/>
    <property type="match status" value="1"/>
</dbReference>
<dbReference type="Pfam" id="PF00583">
    <property type="entry name" value="Acetyltransf_1"/>
    <property type="match status" value="1"/>
</dbReference>
<accession>A0A2A2IFM0</accession>
<dbReference type="SUPFAM" id="SSF55729">
    <property type="entry name" value="Acyl-CoA N-acyltransferases (Nat)"/>
    <property type="match status" value="1"/>
</dbReference>
<evidence type="ECO:0000259" key="1">
    <source>
        <dbReference type="PROSITE" id="PS51186"/>
    </source>
</evidence>
<dbReference type="CDD" id="cd04301">
    <property type="entry name" value="NAT_SF"/>
    <property type="match status" value="1"/>
</dbReference>